<dbReference type="InterPro" id="IPR010773">
    <property type="entry name" value="Mycophage_PG1_Gp7"/>
</dbReference>
<dbReference type="RefSeq" id="WP_122897382.1">
    <property type="nucleotide sequence ID" value="NZ_RHIB01000001.1"/>
</dbReference>
<keyword evidence="1" id="KW-0812">Transmembrane</keyword>
<organism evidence="2 3">
    <name type="scientific">Alteribacter keqinensis</name>
    <dbReference type="NCBI Taxonomy" id="2483800"/>
    <lineage>
        <taxon>Bacteria</taxon>
        <taxon>Bacillati</taxon>
        <taxon>Bacillota</taxon>
        <taxon>Bacilli</taxon>
        <taxon>Bacillales</taxon>
        <taxon>Bacillaceae</taxon>
        <taxon>Alteribacter</taxon>
    </lineage>
</organism>
<dbReference type="Proteomes" id="UP000278746">
    <property type="component" value="Unassembled WGS sequence"/>
</dbReference>
<evidence type="ECO:0000313" key="3">
    <source>
        <dbReference type="Proteomes" id="UP000278746"/>
    </source>
</evidence>
<reference evidence="2 3" key="1">
    <citation type="submission" date="2018-10" db="EMBL/GenBank/DDBJ databases">
        <title>Bacillus Keqinensis sp. nov., a moderately halophilic bacterium isolated from a saline-alkaline lake.</title>
        <authorList>
            <person name="Wang H."/>
        </authorList>
    </citation>
    <scope>NUCLEOTIDE SEQUENCE [LARGE SCALE GENOMIC DNA]</scope>
    <source>
        <strain evidence="2 3">KQ-3</strain>
    </source>
</reference>
<dbReference type="Pfam" id="PF07098">
    <property type="entry name" value="DUF1360"/>
    <property type="match status" value="1"/>
</dbReference>
<dbReference type="OrthoDB" id="4722315at2"/>
<dbReference type="EMBL" id="RHIB01000001">
    <property type="protein sequence ID" value="RNA69870.1"/>
    <property type="molecule type" value="Genomic_DNA"/>
</dbReference>
<comment type="caution">
    <text evidence="2">The sequence shown here is derived from an EMBL/GenBank/DDBJ whole genome shotgun (WGS) entry which is preliminary data.</text>
</comment>
<protein>
    <submittedName>
        <fullName evidence="2">DUF1360 domain-containing protein</fullName>
    </submittedName>
</protein>
<dbReference type="AlphaFoldDB" id="A0A3M7TW21"/>
<gene>
    <name evidence="2" type="ORF">EBO34_08035</name>
</gene>
<keyword evidence="1" id="KW-1133">Transmembrane helix</keyword>
<proteinExistence type="predicted"/>
<keyword evidence="3" id="KW-1185">Reference proteome</keyword>
<feature type="transmembrane region" description="Helical" evidence="1">
    <location>
        <begin position="63"/>
        <end position="83"/>
    </location>
</feature>
<feature type="transmembrane region" description="Helical" evidence="1">
    <location>
        <begin position="6"/>
        <end position="24"/>
    </location>
</feature>
<feature type="transmembrane region" description="Helical" evidence="1">
    <location>
        <begin position="89"/>
        <end position="112"/>
    </location>
</feature>
<evidence type="ECO:0000313" key="2">
    <source>
        <dbReference type="EMBL" id="RNA69870.1"/>
    </source>
</evidence>
<accession>A0A3M7TW21</accession>
<name>A0A3M7TW21_9BACI</name>
<sequence length="114" mass="12867">MEVTWLGLVLLSLAAFRLTHLVVYDRIMLRFRLLFLEVTEEEGEEYYVPKAGRVNRVIGELITCHWCTSVWASAVLVGGYYYLPTISSFVIILLAVAGVAALIEAVTVRFLLDE</sequence>
<evidence type="ECO:0000256" key="1">
    <source>
        <dbReference type="SAM" id="Phobius"/>
    </source>
</evidence>
<keyword evidence="1" id="KW-0472">Membrane</keyword>